<feature type="non-terminal residue" evidence="1">
    <location>
        <position position="30"/>
    </location>
</feature>
<name>A0A6V8NJI0_9ACTN</name>
<accession>A0A6V8NJI0</accession>
<evidence type="ECO:0000313" key="1">
    <source>
        <dbReference type="EMBL" id="GFP20217.1"/>
    </source>
</evidence>
<proteinExistence type="predicted"/>
<sequence length="30" mass="3591">MRRYIFTAHAEERLIDEDITEQEAIAAIER</sequence>
<dbReference type="AlphaFoldDB" id="A0A6V8NJI0"/>
<comment type="caution">
    <text evidence="1">The sequence shown here is derived from an EMBL/GenBank/DDBJ whole genome shotgun (WGS) entry which is preliminary data.</text>
</comment>
<dbReference type="Proteomes" id="UP000574717">
    <property type="component" value="Unassembled WGS sequence"/>
</dbReference>
<evidence type="ECO:0000313" key="2">
    <source>
        <dbReference type="Proteomes" id="UP000574717"/>
    </source>
</evidence>
<gene>
    <name evidence="1" type="ORF">HKBW3S03_01718</name>
</gene>
<protein>
    <submittedName>
        <fullName evidence="1">Uncharacterized protein</fullName>
    </submittedName>
</protein>
<dbReference type="EMBL" id="BLRU01000305">
    <property type="protein sequence ID" value="GFP20217.1"/>
    <property type="molecule type" value="Genomic_DNA"/>
</dbReference>
<reference evidence="1 2" key="1">
    <citation type="journal article" date="2020" name="Front. Microbiol.">
        <title>Single-cell genomics of novel Actinobacteria with the Wood-Ljungdahl pathway discovered in a serpentinizing system.</title>
        <authorList>
            <person name="Merino N."/>
            <person name="Kawai M."/>
            <person name="Boyd E.S."/>
            <person name="Colman D.R."/>
            <person name="McGlynn S.E."/>
            <person name="Nealson K.H."/>
            <person name="Kurokawa K."/>
            <person name="Hongoh Y."/>
        </authorList>
    </citation>
    <scope>NUCLEOTIDE SEQUENCE [LARGE SCALE GENOMIC DNA]</scope>
    <source>
        <strain evidence="1 2">S03</strain>
    </source>
</reference>
<organism evidence="1 2">
    <name type="scientific">Candidatus Hakubella thermalkaliphila</name>
    <dbReference type="NCBI Taxonomy" id="2754717"/>
    <lineage>
        <taxon>Bacteria</taxon>
        <taxon>Bacillati</taxon>
        <taxon>Actinomycetota</taxon>
        <taxon>Actinomycetota incertae sedis</taxon>
        <taxon>Candidatus Hakubellales</taxon>
        <taxon>Candidatus Hakubellaceae</taxon>
        <taxon>Candidatus Hakubella</taxon>
    </lineage>
</organism>